<evidence type="ECO:0000313" key="2">
    <source>
        <dbReference type="Proteomes" id="UP000015104"/>
    </source>
</evidence>
<dbReference type="AlphaFoldDB" id="T1KBS8"/>
<dbReference type="EnsemblMetazoa" id="tetur08g05150.1">
    <property type="protein sequence ID" value="tetur08g05150.1"/>
    <property type="gene ID" value="tetur08g05150"/>
</dbReference>
<evidence type="ECO:0000313" key="1">
    <source>
        <dbReference type="EnsemblMetazoa" id="tetur08g05150.1"/>
    </source>
</evidence>
<keyword evidence="2" id="KW-1185">Reference proteome</keyword>
<dbReference type="EMBL" id="CAEY01001955">
    <property type="status" value="NOT_ANNOTATED_CDS"/>
    <property type="molecule type" value="Genomic_DNA"/>
</dbReference>
<sequence>MHMFLLSCKPEPCSEPPAWNVTPTGLASSSGIISPMEESVGDVTLIALMKYS</sequence>
<proteinExistence type="predicted"/>
<reference evidence="2" key="1">
    <citation type="submission" date="2011-08" db="EMBL/GenBank/DDBJ databases">
        <authorList>
            <person name="Rombauts S."/>
        </authorList>
    </citation>
    <scope>NUCLEOTIDE SEQUENCE</scope>
    <source>
        <strain evidence="2">London</strain>
    </source>
</reference>
<dbReference type="Proteomes" id="UP000015104">
    <property type="component" value="Unassembled WGS sequence"/>
</dbReference>
<accession>T1KBS8</accession>
<protein>
    <submittedName>
        <fullName evidence="1">Uncharacterized protein</fullName>
    </submittedName>
</protein>
<name>T1KBS8_TETUR</name>
<organism evidence="1 2">
    <name type="scientific">Tetranychus urticae</name>
    <name type="common">Two-spotted spider mite</name>
    <dbReference type="NCBI Taxonomy" id="32264"/>
    <lineage>
        <taxon>Eukaryota</taxon>
        <taxon>Metazoa</taxon>
        <taxon>Ecdysozoa</taxon>
        <taxon>Arthropoda</taxon>
        <taxon>Chelicerata</taxon>
        <taxon>Arachnida</taxon>
        <taxon>Acari</taxon>
        <taxon>Acariformes</taxon>
        <taxon>Trombidiformes</taxon>
        <taxon>Prostigmata</taxon>
        <taxon>Eleutherengona</taxon>
        <taxon>Raphignathae</taxon>
        <taxon>Tetranychoidea</taxon>
        <taxon>Tetranychidae</taxon>
        <taxon>Tetranychus</taxon>
    </lineage>
</organism>
<dbReference type="HOGENOM" id="CLU_3089831_0_0_1"/>
<reference evidence="1" key="2">
    <citation type="submission" date="2015-06" db="UniProtKB">
        <authorList>
            <consortium name="EnsemblMetazoa"/>
        </authorList>
    </citation>
    <scope>IDENTIFICATION</scope>
</reference>